<dbReference type="RefSeq" id="WP_304483556.1">
    <property type="nucleotide sequence ID" value="NZ_JAUQOQ010000004.1"/>
</dbReference>
<dbReference type="PANTHER" id="PTHR39332">
    <property type="entry name" value="BLL4707 PROTEIN"/>
    <property type="match status" value="1"/>
</dbReference>
<keyword evidence="2" id="KW-1185">Reference proteome</keyword>
<dbReference type="InterPro" id="IPR019587">
    <property type="entry name" value="Polyketide_cyclase/dehydratase"/>
</dbReference>
<gene>
    <name evidence="1" type="ORF">ACE1YR_11205</name>
</gene>
<organism evidence="1 2">
    <name type="scientific">Pseudomonas boreofloridensis</name>
    <dbReference type="NCBI Taxonomy" id="3064348"/>
    <lineage>
        <taxon>Bacteria</taxon>
        <taxon>Pseudomonadati</taxon>
        <taxon>Pseudomonadota</taxon>
        <taxon>Gammaproteobacteria</taxon>
        <taxon>Pseudomonadales</taxon>
        <taxon>Pseudomonadaceae</taxon>
        <taxon>Pseudomonas</taxon>
    </lineage>
</organism>
<dbReference type="EMBL" id="JBHFXX010000008">
    <property type="protein sequence ID" value="MFB3801002.1"/>
    <property type="molecule type" value="Genomic_DNA"/>
</dbReference>
<name>A0ABV4Z912_9PSED</name>
<dbReference type="PANTHER" id="PTHR39332:SF7">
    <property type="entry name" value="SRPBCC FAMILY PROTEIN"/>
    <property type="match status" value="1"/>
</dbReference>
<dbReference type="Pfam" id="PF10604">
    <property type="entry name" value="Polyketide_cyc2"/>
    <property type="match status" value="1"/>
</dbReference>
<accession>A0ABV4Z912</accession>
<evidence type="ECO:0000313" key="2">
    <source>
        <dbReference type="Proteomes" id="UP001577047"/>
    </source>
</evidence>
<reference evidence="1 2" key="1">
    <citation type="submission" date="2024-09" db="EMBL/GenBank/DDBJ databases">
        <authorList>
            <person name="Fullem K."/>
        </authorList>
    </citation>
    <scope>NUCLEOTIDE SEQUENCE [LARGE SCALE GENOMIC DNA]</scope>
    <source>
        <strain evidence="2">K1(2024)</strain>
    </source>
</reference>
<evidence type="ECO:0000313" key="1">
    <source>
        <dbReference type="EMBL" id="MFB3801002.1"/>
    </source>
</evidence>
<dbReference type="SUPFAM" id="SSF55961">
    <property type="entry name" value="Bet v1-like"/>
    <property type="match status" value="1"/>
</dbReference>
<dbReference type="Proteomes" id="UP001577047">
    <property type="component" value="Unassembled WGS sequence"/>
</dbReference>
<dbReference type="Gene3D" id="3.30.530.20">
    <property type="match status" value="1"/>
</dbReference>
<protein>
    <submittedName>
        <fullName evidence="1">SRPBCC family protein</fullName>
    </submittedName>
</protein>
<dbReference type="CDD" id="cd07821">
    <property type="entry name" value="PYR_PYL_RCAR_like"/>
    <property type="match status" value="1"/>
</dbReference>
<proteinExistence type="predicted"/>
<comment type="caution">
    <text evidence="1">The sequence shown here is derived from an EMBL/GenBank/DDBJ whole genome shotgun (WGS) entry which is preliminary data.</text>
</comment>
<dbReference type="InterPro" id="IPR023393">
    <property type="entry name" value="START-like_dom_sf"/>
</dbReference>
<sequence length="141" mass="15708">MSTVNAQLLIWAPTDKVWEKIAGFGSLASWCSSVNTCHLSDDGLYRYLQTRDGDSVVERLLGYSEKNRFYSYTITSAPFQVEAYEATLSATASGPDATLVTWSCEFRASAKETDTLRHAFAELFHAGLQDLRNALELPRKS</sequence>